<evidence type="ECO:0000259" key="3">
    <source>
        <dbReference type="PROSITE" id="PS50250"/>
    </source>
</evidence>
<dbReference type="OMA" id="ANKRTIT"/>
<reference evidence="4" key="2">
    <citation type="submission" date="2024-10" db="UniProtKB">
        <authorList>
            <consortium name="EnsemblProtists"/>
        </authorList>
    </citation>
    <scope>IDENTIFICATION</scope>
</reference>
<dbReference type="AlphaFoldDB" id="A0A0D3I1A0"/>
<dbReference type="PANTHER" id="PTHR10539">
    <property type="entry name" value="26S PROTEASOME NON-ATPASE REGULATORY SUBUNIT 13"/>
    <property type="match status" value="1"/>
</dbReference>
<proteinExistence type="inferred from homology"/>
<evidence type="ECO:0000313" key="4">
    <source>
        <dbReference type="EnsemblProtists" id="EOD05035"/>
    </source>
</evidence>
<dbReference type="RefSeq" id="XP_005757464.1">
    <property type="nucleotide sequence ID" value="XM_005757407.1"/>
</dbReference>
<keyword evidence="2" id="KW-0647">Proteasome</keyword>
<dbReference type="SMART" id="SM00088">
    <property type="entry name" value="PINT"/>
    <property type="match status" value="1"/>
</dbReference>
<dbReference type="GO" id="GO:0005829">
    <property type="term" value="C:cytosol"/>
    <property type="evidence" value="ECO:0007669"/>
    <property type="project" value="TreeGrafter"/>
</dbReference>
<dbReference type="GO" id="GO:0005198">
    <property type="term" value="F:structural molecule activity"/>
    <property type="evidence" value="ECO:0007669"/>
    <property type="project" value="TreeGrafter"/>
</dbReference>
<protein>
    <recommendedName>
        <fullName evidence="3">PCI domain-containing protein</fullName>
    </recommendedName>
</protein>
<dbReference type="InterPro" id="IPR036390">
    <property type="entry name" value="WH_DNA-bd_sf"/>
</dbReference>
<name>A0A0D3I1A0_EMIH1</name>
<dbReference type="HOGENOM" id="CLU_042989_0_0_1"/>
<evidence type="ECO:0000256" key="1">
    <source>
        <dbReference type="ARBA" id="ARBA00006207"/>
    </source>
</evidence>
<dbReference type="KEGG" id="ehx:EMIHUDRAFT_439065"/>
<dbReference type="EnsemblProtists" id="EOD05035">
    <property type="protein sequence ID" value="EOD05035"/>
    <property type="gene ID" value="EMIHUDRAFT_439065"/>
</dbReference>
<dbReference type="PaxDb" id="2903-EOD05035"/>
<dbReference type="SUPFAM" id="SSF46785">
    <property type="entry name" value="Winged helix' DNA-binding domain"/>
    <property type="match status" value="1"/>
</dbReference>
<evidence type="ECO:0000256" key="2">
    <source>
        <dbReference type="ARBA" id="ARBA00022942"/>
    </source>
</evidence>
<dbReference type="PROSITE" id="PS50250">
    <property type="entry name" value="PCI"/>
    <property type="match status" value="1"/>
</dbReference>
<dbReference type="GO" id="GO:0006511">
    <property type="term" value="P:ubiquitin-dependent protein catabolic process"/>
    <property type="evidence" value="ECO:0007669"/>
    <property type="project" value="TreeGrafter"/>
</dbReference>
<dbReference type="Pfam" id="PF22037">
    <property type="entry name" value="PSD13_N"/>
    <property type="match status" value="1"/>
</dbReference>
<dbReference type="InterPro" id="IPR054179">
    <property type="entry name" value="PSD13_N"/>
</dbReference>
<dbReference type="eggNOG" id="KOG2908">
    <property type="taxonomic scope" value="Eukaryota"/>
</dbReference>
<dbReference type="Pfam" id="PF01399">
    <property type="entry name" value="PCI"/>
    <property type="match status" value="1"/>
</dbReference>
<dbReference type="InterPro" id="IPR035298">
    <property type="entry name" value="PSMD13"/>
</dbReference>
<dbReference type="GO" id="GO:0008541">
    <property type="term" value="C:proteasome regulatory particle, lid subcomplex"/>
    <property type="evidence" value="ECO:0007669"/>
    <property type="project" value="TreeGrafter"/>
</dbReference>
<dbReference type="Proteomes" id="UP000013827">
    <property type="component" value="Unassembled WGS sequence"/>
</dbReference>
<dbReference type="GO" id="GO:0005634">
    <property type="term" value="C:nucleus"/>
    <property type="evidence" value="ECO:0007669"/>
    <property type="project" value="TreeGrafter"/>
</dbReference>
<dbReference type="PANTHER" id="PTHR10539:SF0">
    <property type="entry name" value="26S PROTEASOME NON-ATPASE REGULATORY SUBUNIT 13"/>
    <property type="match status" value="1"/>
</dbReference>
<dbReference type="STRING" id="2903.R1CRY8"/>
<dbReference type="PROSITE" id="PS51257">
    <property type="entry name" value="PROKAR_LIPOPROTEIN"/>
    <property type="match status" value="1"/>
</dbReference>
<dbReference type="InterPro" id="IPR000717">
    <property type="entry name" value="PCI_dom"/>
</dbReference>
<dbReference type="GeneID" id="17251140"/>
<comment type="similarity">
    <text evidence="1">Belongs to the proteasome subunit S11 family.</text>
</comment>
<evidence type="ECO:0000313" key="5">
    <source>
        <dbReference type="Proteomes" id="UP000013827"/>
    </source>
</evidence>
<accession>A0A0D3I1A0</accession>
<feature type="domain" description="PCI" evidence="3">
    <location>
        <begin position="158"/>
        <end position="331"/>
    </location>
</feature>
<sequence>MDAKSQSIVAFLQSCGEAAPSLAPNYARMEELYKRKLWHQLTVLLEEHLGEEAAAAQLGGLYETFVSDFKHKLNKLALARIQVAVALNKCADADEVSAFAEAALADHAGELESGAFVLCELSRMLLRFGKQEAAKEKLDAAAAKIEGAAGVTPEVQAAFYRARAGYYKVLGPAAEFYRAALLLLADLGIAALVGEKLYNFGELLEHPVVATLEQTQYAWLAQLLRAFNGGDIEQYEALVAREHVQLEAQPALLSNTLFLKEKITLMCLTQTLFQRTGPGADRIVPFAHIATAAKLRMEEVEICLMRALSLGIIRGVIDQVNQTLTVTWVQPRVLQQPQIATMAERLQSWASTVSSTLTELDALTPEFAA</sequence>
<organism evidence="4 5">
    <name type="scientific">Emiliania huxleyi (strain CCMP1516)</name>
    <dbReference type="NCBI Taxonomy" id="280463"/>
    <lineage>
        <taxon>Eukaryota</taxon>
        <taxon>Haptista</taxon>
        <taxon>Haptophyta</taxon>
        <taxon>Prymnesiophyceae</taxon>
        <taxon>Isochrysidales</taxon>
        <taxon>Noelaerhabdaceae</taxon>
        <taxon>Emiliania</taxon>
    </lineage>
</organism>
<keyword evidence="5" id="KW-1185">Reference proteome</keyword>
<reference evidence="5" key="1">
    <citation type="journal article" date="2013" name="Nature">
        <title>Pan genome of the phytoplankton Emiliania underpins its global distribution.</title>
        <authorList>
            <person name="Read B.A."/>
            <person name="Kegel J."/>
            <person name="Klute M.J."/>
            <person name="Kuo A."/>
            <person name="Lefebvre S.C."/>
            <person name="Maumus F."/>
            <person name="Mayer C."/>
            <person name="Miller J."/>
            <person name="Monier A."/>
            <person name="Salamov A."/>
            <person name="Young J."/>
            <person name="Aguilar M."/>
            <person name="Claverie J.M."/>
            <person name="Frickenhaus S."/>
            <person name="Gonzalez K."/>
            <person name="Herman E.K."/>
            <person name="Lin Y.C."/>
            <person name="Napier J."/>
            <person name="Ogata H."/>
            <person name="Sarno A.F."/>
            <person name="Shmutz J."/>
            <person name="Schroeder D."/>
            <person name="de Vargas C."/>
            <person name="Verret F."/>
            <person name="von Dassow P."/>
            <person name="Valentin K."/>
            <person name="Van de Peer Y."/>
            <person name="Wheeler G."/>
            <person name="Dacks J.B."/>
            <person name="Delwiche C.F."/>
            <person name="Dyhrman S.T."/>
            <person name="Glockner G."/>
            <person name="John U."/>
            <person name="Richards T."/>
            <person name="Worden A.Z."/>
            <person name="Zhang X."/>
            <person name="Grigoriev I.V."/>
            <person name="Allen A.E."/>
            <person name="Bidle K."/>
            <person name="Borodovsky M."/>
            <person name="Bowler C."/>
            <person name="Brownlee C."/>
            <person name="Cock J.M."/>
            <person name="Elias M."/>
            <person name="Gladyshev V.N."/>
            <person name="Groth M."/>
            <person name="Guda C."/>
            <person name="Hadaegh A."/>
            <person name="Iglesias-Rodriguez M.D."/>
            <person name="Jenkins J."/>
            <person name="Jones B.M."/>
            <person name="Lawson T."/>
            <person name="Leese F."/>
            <person name="Lindquist E."/>
            <person name="Lobanov A."/>
            <person name="Lomsadze A."/>
            <person name="Malik S.B."/>
            <person name="Marsh M.E."/>
            <person name="Mackinder L."/>
            <person name="Mock T."/>
            <person name="Mueller-Roeber B."/>
            <person name="Pagarete A."/>
            <person name="Parker M."/>
            <person name="Probert I."/>
            <person name="Quesneville H."/>
            <person name="Raines C."/>
            <person name="Rensing S.A."/>
            <person name="Riano-Pachon D.M."/>
            <person name="Richier S."/>
            <person name="Rokitta S."/>
            <person name="Shiraiwa Y."/>
            <person name="Soanes D.M."/>
            <person name="van der Giezen M."/>
            <person name="Wahlund T.M."/>
            <person name="Williams B."/>
            <person name="Wilson W."/>
            <person name="Wolfe G."/>
            <person name="Wurch L.L."/>
        </authorList>
    </citation>
    <scope>NUCLEOTIDE SEQUENCE</scope>
</reference>